<dbReference type="GO" id="GO:0016020">
    <property type="term" value="C:membrane"/>
    <property type="evidence" value="ECO:0007669"/>
    <property type="project" value="UniProtKB-SubCell"/>
</dbReference>
<evidence type="ECO:0000256" key="2">
    <source>
        <dbReference type="ARBA" id="ARBA00007863"/>
    </source>
</evidence>
<keyword evidence="3" id="KW-0813">Transport</keyword>
<evidence type="ECO:0000256" key="5">
    <source>
        <dbReference type="ARBA" id="ARBA00022989"/>
    </source>
</evidence>
<name>A0A550CKI6_9AGAR</name>
<feature type="region of interest" description="Disordered" evidence="7">
    <location>
        <begin position="1"/>
        <end position="27"/>
    </location>
</feature>
<feature type="compositionally biased region" description="Basic and acidic residues" evidence="7">
    <location>
        <begin position="8"/>
        <end position="27"/>
    </location>
</feature>
<evidence type="ECO:0000256" key="4">
    <source>
        <dbReference type="ARBA" id="ARBA00022692"/>
    </source>
</evidence>
<organism evidence="9 10">
    <name type="scientific">Schizophyllum amplum</name>
    <dbReference type="NCBI Taxonomy" id="97359"/>
    <lineage>
        <taxon>Eukaryota</taxon>
        <taxon>Fungi</taxon>
        <taxon>Dikarya</taxon>
        <taxon>Basidiomycota</taxon>
        <taxon>Agaricomycotina</taxon>
        <taxon>Agaricomycetes</taxon>
        <taxon>Agaricomycetidae</taxon>
        <taxon>Agaricales</taxon>
        <taxon>Schizophyllaceae</taxon>
        <taxon>Schizophyllum</taxon>
    </lineage>
</organism>
<dbReference type="STRING" id="97359.A0A550CKI6"/>
<dbReference type="OrthoDB" id="429955at2759"/>
<keyword evidence="10" id="KW-1185">Reference proteome</keyword>
<gene>
    <name evidence="9" type="ORF">BD626DRAFT_488292</name>
</gene>
<dbReference type="PANTHER" id="PTHR14233:SF4">
    <property type="entry name" value="SOLUTE CARRIER FAMILY 35 MEMBER F2"/>
    <property type="match status" value="1"/>
</dbReference>
<sequence>MENSPGIDFKEPLDDRPASLHQSDDPALLKRPPPILFSSPSAFACSVKHRLGSVFTKRFCLVLLGGQVVSLCITCTNVTTTELTNRNWALSTTQSVFLYFSLFMIYAPYTMYQYGLKGYGQMLLRDGWKYLILAACDVEGNFLVVKAYQYTNLLSCMMLAAWSTPVCMFFTWVYLRTRYHWTQLLGVCIAIGGLGLLVASDVITDKDWQAADKGKGDAFIIAGATLYGFTNATEEFFVRRRPLYEVVGAMGLFGFIICGAQAGGLEHQGMLEATWNGATALLFLTCCPAMFILYTVAPLLYRAASSTYYNISLLTADFYGLLFAHYTPYWLYFIAFITVILGLVIYFWHSRPEEQGDIVPAAPGYVRRRGAHTDEENVVI</sequence>
<evidence type="ECO:0000256" key="8">
    <source>
        <dbReference type="SAM" id="Phobius"/>
    </source>
</evidence>
<proteinExistence type="inferred from homology"/>
<evidence type="ECO:0000256" key="3">
    <source>
        <dbReference type="ARBA" id="ARBA00022448"/>
    </source>
</evidence>
<evidence type="ECO:0000256" key="1">
    <source>
        <dbReference type="ARBA" id="ARBA00004141"/>
    </source>
</evidence>
<dbReference type="Proteomes" id="UP000320762">
    <property type="component" value="Unassembled WGS sequence"/>
</dbReference>
<evidence type="ECO:0000313" key="9">
    <source>
        <dbReference type="EMBL" id="TRM65292.1"/>
    </source>
</evidence>
<protein>
    <recommendedName>
        <fullName evidence="11">DUF914-domain-containing protein</fullName>
    </recommendedName>
</protein>
<accession>A0A550CKI6</accession>
<dbReference type="EMBL" id="VDMD01000005">
    <property type="protein sequence ID" value="TRM65292.1"/>
    <property type="molecule type" value="Genomic_DNA"/>
</dbReference>
<dbReference type="InterPro" id="IPR052221">
    <property type="entry name" value="SLC35F_Transporter"/>
</dbReference>
<feature type="transmembrane region" description="Helical" evidence="8">
    <location>
        <begin position="275"/>
        <end position="296"/>
    </location>
</feature>
<comment type="caution">
    <text evidence="9">The sequence shown here is derived from an EMBL/GenBank/DDBJ whole genome shotgun (WGS) entry which is preliminary data.</text>
</comment>
<dbReference type="GO" id="GO:0022857">
    <property type="term" value="F:transmembrane transporter activity"/>
    <property type="evidence" value="ECO:0007669"/>
    <property type="project" value="InterPro"/>
</dbReference>
<comment type="subcellular location">
    <subcellularLocation>
        <location evidence="1">Membrane</location>
        <topology evidence="1">Multi-pass membrane protein</topology>
    </subcellularLocation>
</comment>
<feature type="transmembrane region" description="Helical" evidence="8">
    <location>
        <begin position="330"/>
        <end position="348"/>
    </location>
</feature>
<feature type="transmembrane region" description="Helical" evidence="8">
    <location>
        <begin position="308"/>
        <end position="324"/>
    </location>
</feature>
<reference evidence="9 10" key="1">
    <citation type="journal article" date="2019" name="New Phytol.">
        <title>Comparative genomics reveals unique wood-decay strategies and fruiting body development in the Schizophyllaceae.</title>
        <authorList>
            <person name="Almasi E."/>
            <person name="Sahu N."/>
            <person name="Krizsan K."/>
            <person name="Balint B."/>
            <person name="Kovacs G.M."/>
            <person name="Kiss B."/>
            <person name="Cseklye J."/>
            <person name="Drula E."/>
            <person name="Henrissat B."/>
            <person name="Nagy I."/>
            <person name="Chovatia M."/>
            <person name="Adam C."/>
            <person name="LaButti K."/>
            <person name="Lipzen A."/>
            <person name="Riley R."/>
            <person name="Grigoriev I.V."/>
            <person name="Nagy L.G."/>
        </authorList>
    </citation>
    <scope>NUCLEOTIDE SEQUENCE [LARGE SCALE GENOMIC DNA]</scope>
    <source>
        <strain evidence="9 10">NL-1724</strain>
    </source>
</reference>
<dbReference type="Pfam" id="PF06027">
    <property type="entry name" value="SLC35F"/>
    <property type="match status" value="1"/>
</dbReference>
<feature type="transmembrane region" description="Helical" evidence="8">
    <location>
        <begin position="96"/>
        <end position="115"/>
    </location>
</feature>
<evidence type="ECO:0000313" key="10">
    <source>
        <dbReference type="Proteomes" id="UP000320762"/>
    </source>
</evidence>
<dbReference type="AlphaFoldDB" id="A0A550CKI6"/>
<comment type="similarity">
    <text evidence="2">Belongs to the SLC35F solute transporter family.</text>
</comment>
<dbReference type="InterPro" id="IPR009262">
    <property type="entry name" value="SLC35_F1/F2/F6"/>
</dbReference>
<evidence type="ECO:0000256" key="6">
    <source>
        <dbReference type="ARBA" id="ARBA00023136"/>
    </source>
</evidence>
<keyword evidence="6 8" id="KW-0472">Membrane</keyword>
<keyword evidence="5 8" id="KW-1133">Transmembrane helix</keyword>
<feature type="transmembrane region" description="Helical" evidence="8">
    <location>
        <begin position="243"/>
        <end position="263"/>
    </location>
</feature>
<feature type="transmembrane region" description="Helical" evidence="8">
    <location>
        <begin position="181"/>
        <end position="199"/>
    </location>
</feature>
<feature type="transmembrane region" description="Helical" evidence="8">
    <location>
        <begin position="152"/>
        <end position="175"/>
    </location>
</feature>
<keyword evidence="4 8" id="KW-0812">Transmembrane</keyword>
<evidence type="ECO:0008006" key="11">
    <source>
        <dbReference type="Google" id="ProtNLM"/>
    </source>
</evidence>
<evidence type="ECO:0000256" key="7">
    <source>
        <dbReference type="SAM" id="MobiDB-lite"/>
    </source>
</evidence>
<dbReference type="PANTHER" id="PTHR14233">
    <property type="entry name" value="DUF914-RELATED"/>
    <property type="match status" value="1"/>
</dbReference>